<dbReference type="Proteomes" id="UP000663862">
    <property type="component" value="Unassembled WGS sequence"/>
</dbReference>
<evidence type="ECO:0000313" key="3">
    <source>
        <dbReference type="Proteomes" id="UP000663862"/>
    </source>
</evidence>
<dbReference type="Proteomes" id="UP000663869">
    <property type="component" value="Unassembled WGS sequence"/>
</dbReference>
<evidence type="ECO:0000313" key="2">
    <source>
        <dbReference type="EMBL" id="CAF4321465.1"/>
    </source>
</evidence>
<dbReference type="EMBL" id="CAJNYU010002344">
    <property type="protein sequence ID" value="CAF3536037.1"/>
    <property type="molecule type" value="Genomic_DNA"/>
</dbReference>
<dbReference type="AlphaFoldDB" id="A0A820J9N8"/>
<protein>
    <submittedName>
        <fullName evidence="2">Uncharacterized protein</fullName>
    </submittedName>
</protein>
<reference evidence="2" key="1">
    <citation type="submission" date="2021-02" db="EMBL/GenBank/DDBJ databases">
        <authorList>
            <person name="Nowell W R."/>
        </authorList>
    </citation>
    <scope>NUCLEOTIDE SEQUENCE</scope>
</reference>
<dbReference type="SUPFAM" id="SSF54648">
    <property type="entry name" value="DLC"/>
    <property type="match status" value="1"/>
</dbReference>
<sequence>MSTPTSRKQRQIGSCFQSKNQKTCEAARNHADNSNNPIDLVDDEENVNPVQEFMSPELAESSRIFSGSSDLPCFPPEYGDFFPSFQSILTVSGNRNDRPGYASGNLSHFKSTNDKRKCQLGWFNKHDCLSYCQSHGKVYCYYCRNASQDGYHPHANKVPDDLLTTRGFNFWKNALAKIHSYLKPITMARWEIRKQDSGITDIMKTNILSTISTAIDMHGSSEKFEVAKVVSDWLDETYGKYWAVIIYDTGHAQAAKTTFGSKYLVVEEKRLPWSFQIFKQANS</sequence>
<dbReference type="EMBL" id="CAJOBQ010000300">
    <property type="protein sequence ID" value="CAF4321465.1"/>
    <property type="molecule type" value="Genomic_DNA"/>
</dbReference>
<gene>
    <name evidence="1" type="ORF">FME351_LOCUS18726</name>
    <name evidence="2" type="ORF">TSG867_LOCUS7583</name>
</gene>
<comment type="caution">
    <text evidence="2">The sequence shown here is derived from an EMBL/GenBank/DDBJ whole genome shotgun (WGS) entry which is preliminary data.</text>
</comment>
<proteinExistence type="predicted"/>
<dbReference type="InterPro" id="IPR037177">
    <property type="entry name" value="DLC_sf"/>
</dbReference>
<dbReference type="GO" id="GO:0030286">
    <property type="term" value="C:dynein complex"/>
    <property type="evidence" value="ECO:0007669"/>
    <property type="project" value="InterPro"/>
</dbReference>
<dbReference type="GO" id="GO:0007017">
    <property type="term" value="P:microtubule-based process"/>
    <property type="evidence" value="ECO:0007669"/>
    <property type="project" value="InterPro"/>
</dbReference>
<name>A0A820J9N8_9BILA</name>
<accession>A0A820J9N8</accession>
<evidence type="ECO:0000313" key="1">
    <source>
        <dbReference type="EMBL" id="CAF3536037.1"/>
    </source>
</evidence>
<organism evidence="2 3">
    <name type="scientific">Rotaria socialis</name>
    <dbReference type="NCBI Taxonomy" id="392032"/>
    <lineage>
        <taxon>Eukaryota</taxon>
        <taxon>Metazoa</taxon>
        <taxon>Spiralia</taxon>
        <taxon>Gnathifera</taxon>
        <taxon>Rotifera</taxon>
        <taxon>Eurotatoria</taxon>
        <taxon>Bdelloidea</taxon>
        <taxon>Philodinida</taxon>
        <taxon>Philodinidae</taxon>
        <taxon>Rotaria</taxon>
    </lineage>
</organism>